<evidence type="ECO:0000256" key="3">
    <source>
        <dbReference type="ARBA" id="ARBA00022729"/>
    </source>
</evidence>
<dbReference type="InterPro" id="IPR001179">
    <property type="entry name" value="PPIase_FKBP_dom"/>
</dbReference>
<keyword evidence="4 6" id="KW-0697">Rotamase</keyword>
<feature type="domain" description="PPIase FKBP-type" evidence="8">
    <location>
        <begin position="72"/>
        <end position="157"/>
    </location>
</feature>
<dbReference type="SUPFAM" id="SSF54534">
    <property type="entry name" value="FKBP-like"/>
    <property type="match status" value="1"/>
</dbReference>
<dbReference type="AlphaFoldDB" id="A0A0A7EK38"/>
<evidence type="ECO:0000259" key="8">
    <source>
        <dbReference type="PROSITE" id="PS50059"/>
    </source>
</evidence>
<dbReference type="Gene3D" id="3.10.50.40">
    <property type="match status" value="1"/>
</dbReference>
<evidence type="ECO:0000256" key="5">
    <source>
        <dbReference type="ARBA" id="ARBA00023235"/>
    </source>
</evidence>
<reference evidence="9 10" key="1">
    <citation type="submission" date="2014-11" db="EMBL/GenBank/DDBJ databases">
        <title>Complete Genome Sequence of Pseudoalteromonas sp. Strain OCN003 Isolated from Kaneohe Bay, Oahu, Hawaii.</title>
        <authorList>
            <person name="Beurmann S."/>
            <person name="Videau P."/>
            <person name="Ushijima B."/>
            <person name="Smith A.M."/>
            <person name="Aeby G.S."/>
            <person name="Callahan S.M."/>
            <person name="Belcaid M."/>
        </authorList>
    </citation>
    <scope>NUCLEOTIDE SEQUENCE [LARGE SCALE GENOMIC DNA]</scope>
    <source>
        <strain evidence="9 10">OCN003</strain>
    </source>
</reference>
<comment type="catalytic activity">
    <reaction evidence="1 6 7">
        <text>[protein]-peptidylproline (omega=180) = [protein]-peptidylproline (omega=0)</text>
        <dbReference type="Rhea" id="RHEA:16237"/>
        <dbReference type="Rhea" id="RHEA-COMP:10747"/>
        <dbReference type="Rhea" id="RHEA-COMP:10748"/>
        <dbReference type="ChEBI" id="CHEBI:83833"/>
        <dbReference type="ChEBI" id="CHEBI:83834"/>
        <dbReference type="EC" id="5.2.1.8"/>
    </reaction>
</comment>
<dbReference type="Proteomes" id="UP000030341">
    <property type="component" value="Chromosome 2"/>
</dbReference>
<dbReference type="EMBL" id="CP009889">
    <property type="protein sequence ID" value="AIY67030.1"/>
    <property type="molecule type" value="Genomic_DNA"/>
</dbReference>
<accession>A0A0A7EK38</accession>
<name>A0A0A7EK38_9GAMM</name>
<protein>
    <recommendedName>
        <fullName evidence="7">Peptidyl-prolyl cis-trans isomerase</fullName>
        <ecNumber evidence="7">5.2.1.8</ecNumber>
    </recommendedName>
</protein>
<organism evidence="9 10">
    <name type="scientific">Pseudoalteromonas piratica</name>
    <dbReference type="NCBI Taxonomy" id="1348114"/>
    <lineage>
        <taxon>Bacteria</taxon>
        <taxon>Pseudomonadati</taxon>
        <taxon>Pseudomonadota</taxon>
        <taxon>Gammaproteobacteria</taxon>
        <taxon>Alteromonadales</taxon>
        <taxon>Pseudoalteromonadaceae</taxon>
        <taxon>Pseudoalteromonas</taxon>
    </lineage>
</organism>
<dbReference type="PANTHER" id="PTHR43811:SF57">
    <property type="entry name" value="FKBP-TYPE PEPTIDYL-PROLYL CIS-TRANS ISOMERASE FKPA-RELATED"/>
    <property type="match status" value="1"/>
</dbReference>
<comment type="similarity">
    <text evidence="2 7">Belongs to the FKBP-type PPIase family.</text>
</comment>
<dbReference type="GO" id="GO:0006457">
    <property type="term" value="P:protein folding"/>
    <property type="evidence" value="ECO:0007669"/>
    <property type="project" value="InterPro"/>
</dbReference>
<sequence>MLNLFLLCIILVLFILIIRSTLNNAKLAKQNSAVQTTFLSENKTREAIIETDSGLQYEVLVSVDEGQSPTKSTKVTCHYHGTLLDGTVFDSSVERNKPLSFSLNQVIPGWTEVLQLMKEGEKVKAYIPYQLAYGKRSAGKIPPASLLIFEIELLAVEN</sequence>
<proteinExistence type="inferred from homology"/>
<keyword evidence="3" id="KW-0732">Signal</keyword>
<dbReference type="Pfam" id="PF01346">
    <property type="entry name" value="FKBP_N"/>
    <property type="match status" value="1"/>
</dbReference>
<evidence type="ECO:0000256" key="2">
    <source>
        <dbReference type="ARBA" id="ARBA00006577"/>
    </source>
</evidence>
<dbReference type="EC" id="5.2.1.8" evidence="7"/>
<dbReference type="FunFam" id="3.10.50.40:FF:000045">
    <property type="entry name" value="Peptidyl-prolyl cis-trans isomerase"/>
    <property type="match status" value="1"/>
</dbReference>
<keyword evidence="5 6" id="KW-0413">Isomerase</keyword>
<dbReference type="OrthoDB" id="9814548at2"/>
<dbReference type="RefSeq" id="WP_040135750.1">
    <property type="nucleotide sequence ID" value="NZ_CP009889.1"/>
</dbReference>
<gene>
    <name evidence="9" type="ORF">OM33_18300</name>
</gene>
<evidence type="ECO:0000313" key="10">
    <source>
        <dbReference type="Proteomes" id="UP000030341"/>
    </source>
</evidence>
<dbReference type="PROSITE" id="PS50059">
    <property type="entry name" value="FKBP_PPIASE"/>
    <property type="match status" value="1"/>
</dbReference>
<evidence type="ECO:0000256" key="4">
    <source>
        <dbReference type="ARBA" id="ARBA00023110"/>
    </source>
</evidence>
<dbReference type="STRING" id="1348114.OM33_18300"/>
<dbReference type="GO" id="GO:0003755">
    <property type="term" value="F:peptidyl-prolyl cis-trans isomerase activity"/>
    <property type="evidence" value="ECO:0007669"/>
    <property type="project" value="UniProtKB-UniRule"/>
</dbReference>
<dbReference type="InterPro" id="IPR046357">
    <property type="entry name" value="PPIase_dom_sf"/>
</dbReference>
<keyword evidence="10" id="KW-1185">Reference proteome</keyword>
<dbReference type="KEGG" id="pseo:OM33_18300"/>
<dbReference type="InterPro" id="IPR000774">
    <property type="entry name" value="PPIase_FKBP_N"/>
</dbReference>
<dbReference type="HOGENOM" id="CLU_013615_7_3_6"/>
<evidence type="ECO:0000256" key="7">
    <source>
        <dbReference type="RuleBase" id="RU003915"/>
    </source>
</evidence>
<evidence type="ECO:0000256" key="6">
    <source>
        <dbReference type="PROSITE-ProRule" id="PRU00277"/>
    </source>
</evidence>
<evidence type="ECO:0000313" key="9">
    <source>
        <dbReference type="EMBL" id="AIY67030.1"/>
    </source>
</evidence>
<dbReference type="eggNOG" id="COG0545">
    <property type="taxonomic scope" value="Bacteria"/>
</dbReference>
<dbReference type="Pfam" id="PF00254">
    <property type="entry name" value="FKBP_C"/>
    <property type="match status" value="1"/>
</dbReference>
<dbReference type="PANTHER" id="PTHR43811">
    <property type="entry name" value="FKBP-TYPE PEPTIDYL-PROLYL CIS-TRANS ISOMERASE FKPA"/>
    <property type="match status" value="1"/>
</dbReference>
<evidence type="ECO:0000256" key="1">
    <source>
        <dbReference type="ARBA" id="ARBA00000971"/>
    </source>
</evidence>